<accession>A0A839XY32</accession>
<evidence type="ECO:0000313" key="2">
    <source>
        <dbReference type="EMBL" id="MBB3676590.1"/>
    </source>
</evidence>
<keyword evidence="1" id="KW-1133">Transmembrane helix</keyword>
<protein>
    <submittedName>
        <fullName evidence="2">Uncharacterized protein</fullName>
    </submittedName>
</protein>
<organism evidence="2 3">
    <name type="scientific">Modestobacter versicolor</name>
    <dbReference type="NCBI Taxonomy" id="429133"/>
    <lineage>
        <taxon>Bacteria</taxon>
        <taxon>Bacillati</taxon>
        <taxon>Actinomycetota</taxon>
        <taxon>Actinomycetes</taxon>
        <taxon>Geodermatophilales</taxon>
        <taxon>Geodermatophilaceae</taxon>
        <taxon>Modestobacter</taxon>
    </lineage>
</organism>
<feature type="transmembrane region" description="Helical" evidence="1">
    <location>
        <begin position="193"/>
        <end position="212"/>
    </location>
</feature>
<feature type="transmembrane region" description="Helical" evidence="1">
    <location>
        <begin position="37"/>
        <end position="58"/>
    </location>
</feature>
<dbReference type="Proteomes" id="UP000580718">
    <property type="component" value="Unassembled WGS sequence"/>
</dbReference>
<name>A0A839XY32_9ACTN</name>
<gene>
    <name evidence="2" type="ORF">FHX36_002325</name>
</gene>
<sequence length="229" mass="22404">MPSALVDAPRVVPAVPRAAAPAAPVAPRPVAERPQHLPVPVVTAATLAVLESLGLLALGLTSLDGVFGTGIRPDGGMVVITLLLLAGWVVLCAGGGASLVDGAGRQLMVAVAWGEIVLLLVLVVAGVLGADGVWLIALGPLGALPVPALALLGLGVPTAKLLLATAPGAVAWVEAGGRPRARRTAPVVEHPGLRVATLACIGLALTGLALLGGPADPATPPTTASVVAP</sequence>
<evidence type="ECO:0000313" key="3">
    <source>
        <dbReference type="Proteomes" id="UP000580718"/>
    </source>
</evidence>
<keyword evidence="1" id="KW-0472">Membrane</keyword>
<keyword evidence="1" id="KW-0812">Transmembrane</keyword>
<feature type="transmembrane region" description="Helical" evidence="1">
    <location>
        <begin position="107"/>
        <end position="128"/>
    </location>
</feature>
<feature type="transmembrane region" description="Helical" evidence="1">
    <location>
        <begin position="78"/>
        <end position="100"/>
    </location>
</feature>
<dbReference type="EMBL" id="JACIBU010000001">
    <property type="protein sequence ID" value="MBB3676590.1"/>
    <property type="molecule type" value="Genomic_DNA"/>
</dbReference>
<comment type="caution">
    <text evidence="2">The sequence shown here is derived from an EMBL/GenBank/DDBJ whole genome shotgun (WGS) entry which is preliminary data.</text>
</comment>
<evidence type="ECO:0000256" key="1">
    <source>
        <dbReference type="SAM" id="Phobius"/>
    </source>
</evidence>
<dbReference type="AlphaFoldDB" id="A0A839XY32"/>
<reference evidence="2 3" key="1">
    <citation type="submission" date="2020-08" db="EMBL/GenBank/DDBJ databases">
        <title>Sequencing the genomes of 1000 actinobacteria strains.</title>
        <authorList>
            <person name="Klenk H.-P."/>
        </authorList>
    </citation>
    <scope>NUCLEOTIDE SEQUENCE [LARGE SCALE GENOMIC DNA]</scope>
    <source>
        <strain evidence="2 3">DSM 16678</strain>
    </source>
</reference>
<dbReference type="RefSeq" id="WP_183513756.1">
    <property type="nucleotide sequence ID" value="NZ_JACIBU010000001.1"/>
</dbReference>
<proteinExistence type="predicted"/>